<organism evidence="1">
    <name type="scientific">viral metagenome</name>
    <dbReference type="NCBI Taxonomy" id="1070528"/>
    <lineage>
        <taxon>unclassified sequences</taxon>
        <taxon>metagenomes</taxon>
        <taxon>organismal metagenomes</taxon>
    </lineage>
</organism>
<evidence type="ECO:0000313" key="3">
    <source>
        <dbReference type="EMBL" id="QJA83487.1"/>
    </source>
</evidence>
<evidence type="ECO:0000313" key="1">
    <source>
        <dbReference type="EMBL" id="QJA47034.1"/>
    </source>
</evidence>
<proteinExistence type="predicted"/>
<dbReference type="EMBL" id="MT144029">
    <property type="protein sequence ID" value="QJA47034.1"/>
    <property type="molecule type" value="Genomic_DNA"/>
</dbReference>
<gene>
    <name evidence="3" type="ORF">MM415A00279_0045</name>
    <name evidence="2" type="ORF">MM415B01091_0022</name>
    <name evidence="1" type="ORF">TM448A00597_0019</name>
</gene>
<dbReference type="EMBL" id="MT142511">
    <property type="protein sequence ID" value="QJA83487.1"/>
    <property type="molecule type" value="Genomic_DNA"/>
</dbReference>
<protein>
    <submittedName>
        <fullName evidence="1">Uncharacterized protein</fullName>
    </submittedName>
</protein>
<dbReference type="AlphaFoldDB" id="A0A6H1ZHJ7"/>
<name>A0A6H1ZHJ7_9ZZZZ</name>
<reference evidence="1" key="1">
    <citation type="submission" date="2020-03" db="EMBL/GenBank/DDBJ databases">
        <title>The deep terrestrial virosphere.</title>
        <authorList>
            <person name="Holmfeldt K."/>
            <person name="Nilsson E."/>
            <person name="Simone D."/>
            <person name="Lopez-Fernandez M."/>
            <person name="Wu X."/>
            <person name="de Brujin I."/>
            <person name="Lundin D."/>
            <person name="Andersson A."/>
            <person name="Bertilsson S."/>
            <person name="Dopson M."/>
        </authorList>
    </citation>
    <scope>NUCLEOTIDE SEQUENCE</scope>
    <source>
        <strain evidence="3">MM415A00279</strain>
        <strain evidence="2">MM415B01091</strain>
        <strain evidence="1">TM448A00597</strain>
    </source>
</reference>
<sequence>METPSLELKYFVLKPKAKGNDDMWARASQEAIKTFSDYIRASEPLFADQLLFWAQKEESKQDYMGFGNKGEL</sequence>
<dbReference type="EMBL" id="MT141413">
    <property type="protein sequence ID" value="QJA60570.1"/>
    <property type="molecule type" value="Genomic_DNA"/>
</dbReference>
<accession>A0A6H1ZHJ7</accession>
<evidence type="ECO:0000313" key="2">
    <source>
        <dbReference type="EMBL" id="QJA60570.1"/>
    </source>
</evidence>